<dbReference type="Gene3D" id="3.40.190.10">
    <property type="entry name" value="Periplasmic binding protein-like II"/>
    <property type="match status" value="1"/>
</dbReference>
<evidence type="ECO:0000256" key="7">
    <source>
        <dbReference type="ARBA" id="ARBA00023170"/>
    </source>
</evidence>
<dbReference type="SUPFAM" id="SSF53850">
    <property type="entry name" value="Periplasmic binding protein-like II"/>
    <property type="match status" value="1"/>
</dbReference>
<feature type="domain" description="Ionotropic glutamate receptor L-glutamate and glycine-binding" evidence="12">
    <location>
        <begin position="358"/>
        <end position="414"/>
    </location>
</feature>
<dbReference type="InterPro" id="IPR019594">
    <property type="entry name" value="Glu/Gly-bd"/>
</dbReference>
<dbReference type="GO" id="GO:0016020">
    <property type="term" value="C:membrane"/>
    <property type="evidence" value="ECO:0007669"/>
    <property type="project" value="UniProtKB-SubCell"/>
</dbReference>
<comment type="subcellular location">
    <subcellularLocation>
        <location evidence="1">Membrane</location>
        <topology evidence="1">Multi-pass membrane protein</topology>
    </subcellularLocation>
</comment>
<evidence type="ECO:0000256" key="5">
    <source>
        <dbReference type="ARBA" id="ARBA00023065"/>
    </source>
</evidence>
<keyword evidence="4 11" id="KW-1133">Transmembrane helix</keyword>
<evidence type="ECO:0000256" key="8">
    <source>
        <dbReference type="ARBA" id="ARBA00023180"/>
    </source>
</evidence>
<dbReference type="GO" id="GO:0015276">
    <property type="term" value="F:ligand-gated monoatomic ion channel activity"/>
    <property type="evidence" value="ECO:0007669"/>
    <property type="project" value="InterPro"/>
</dbReference>
<keyword evidence="10" id="KW-0407">Ion channel</keyword>
<evidence type="ECO:0000256" key="3">
    <source>
        <dbReference type="ARBA" id="ARBA00022692"/>
    </source>
</evidence>
<dbReference type="SMART" id="SM00918">
    <property type="entry name" value="Lig_chan-Glu_bd"/>
    <property type="match status" value="1"/>
</dbReference>
<sequence>MTVNYSYSSINGYFLIYQTVCQQILAGTMTQPDVMINLVRSPESQFLLRRLSFQFGTGLISSYAIPYLEQNFESAKWSISNASTVSIGFAPQTPVNAAESFAHNLHNLTACGATLFMPDEVSNGQSHRNAEDLSFIENHVVPVSENTSTAELKNIAHKVFVAYSSHVWIFALPRVHMIRLISSIQNVSGNQSALDGIFVVFDTNINTSDCRALCQTNLNQTEICNPLKPGNKIYCVKLDLSEANHSTVNLISQVLATRWRSYTIDQIDILLAYETILTAGLAIDSLVREEQWPALSTSTLTKATVCHSGSNSNVKTTRYNSFLMRVTQVRLNELWVVKSPTFSSSRNRELLLHFQHPPFVVKTETGWDGYCVEVFKLVADRLNLTYQFVEQLDGKYGSPLPGGYWDGIVGSIIEKKAKVGIGPIIVNSEAREVVDFTRPYLPSSGILILMRRTRENMVAPLFFIYLFSEYVWIVCGVLILVVASGAWACELISPYQPNTDRDPVSFVERVSFCRLFDMVSFVTASWAGQGEYCEIASTLNCERDGVTKVKKLTPLRWIILSNIQGLRIHIRGRV</sequence>
<dbReference type="Pfam" id="PF10613">
    <property type="entry name" value="Lig_chan-Glu_bd"/>
    <property type="match status" value="1"/>
</dbReference>
<dbReference type="PANTHER" id="PTHR18966">
    <property type="entry name" value="IONOTROPIC GLUTAMATE RECEPTOR"/>
    <property type="match status" value="1"/>
</dbReference>
<keyword evidence="8" id="KW-0325">Glycoprotein</keyword>
<keyword evidence="2" id="KW-0813">Transport</keyword>
<protein>
    <recommendedName>
        <fullName evidence="12">Ionotropic glutamate receptor L-glutamate and glycine-binding domain-containing protein</fullName>
    </recommendedName>
</protein>
<evidence type="ECO:0000313" key="13">
    <source>
        <dbReference type="EMBL" id="THD28535.1"/>
    </source>
</evidence>
<accession>A0A4E0RKZ8</accession>
<evidence type="ECO:0000256" key="4">
    <source>
        <dbReference type="ARBA" id="ARBA00022989"/>
    </source>
</evidence>
<evidence type="ECO:0000256" key="11">
    <source>
        <dbReference type="SAM" id="Phobius"/>
    </source>
</evidence>
<dbReference type="Proteomes" id="UP000230066">
    <property type="component" value="Unassembled WGS sequence"/>
</dbReference>
<keyword evidence="5" id="KW-0406">Ion transport</keyword>
<reference evidence="13" key="1">
    <citation type="submission" date="2019-03" db="EMBL/GenBank/DDBJ databases">
        <title>Improved annotation for the trematode Fasciola hepatica.</title>
        <authorList>
            <person name="Choi Y.-J."/>
            <person name="Martin J."/>
            <person name="Mitreva M."/>
        </authorList>
    </citation>
    <scope>NUCLEOTIDE SEQUENCE [LARGE SCALE GENOMIC DNA]</scope>
</reference>
<evidence type="ECO:0000256" key="2">
    <source>
        <dbReference type="ARBA" id="ARBA00022448"/>
    </source>
</evidence>
<keyword evidence="7" id="KW-0675">Receptor</keyword>
<name>A0A4E0RKZ8_FASHE</name>
<evidence type="ECO:0000256" key="1">
    <source>
        <dbReference type="ARBA" id="ARBA00004141"/>
    </source>
</evidence>
<comment type="caution">
    <text evidence="13">The sequence shown here is derived from an EMBL/GenBank/DDBJ whole genome shotgun (WGS) entry which is preliminary data.</text>
</comment>
<keyword evidence="6 11" id="KW-0472">Membrane</keyword>
<proteinExistence type="predicted"/>
<evidence type="ECO:0000256" key="9">
    <source>
        <dbReference type="ARBA" id="ARBA00023286"/>
    </source>
</evidence>
<dbReference type="AlphaFoldDB" id="A0A4E0RKZ8"/>
<evidence type="ECO:0000256" key="6">
    <source>
        <dbReference type="ARBA" id="ARBA00023136"/>
    </source>
</evidence>
<evidence type="ECO:0000256" key="10">
    <source>
        <dbReference type="ARBA" id="ARBA00023303"/>
    </source>
</evidence>
<keyword evidence="9" id="KW-1071">Ligand-gated ion channel</keyword>
<dbReference type="InterPro" id="IPR015683">
    <property type="entry name" value="Ionotropic_Glu_rcpt"/>
</dbReference>
<keyword evidence="3 11" id="KW-0812">Transmembrane</keyword>
<evidence type="ECO:0000259" key="12">
    <source>
        <dbReference type="SMART" id="SM00918"/>
    </source>
</evidence>
<dbReference type="EMBL" id="JXXN02000125">
    <property type="protein sequence ID" value="THD28535.1"/>
    <property type="molecule type" value="Genomic_DNA"/>
</dbReference>
<organism evidence="13 14">
    <name type="scientific">Fasciola hepatica</name>
    <name type="common">Liver fluke</name>
    <dbReference type="NCBI Taxonomy" id="6192"/>
    <lineage>
        <taxon>Eukaryota</taxon>
        <taxon>Metazoa</taxon>
        <taxon>Spiralia</taxon>
        <taxon>Lophotrochozoa</taxon>
        <taxon>Platyhelminthes</taxon>
        <taxon>Trematoda</taxon>
        <taxon>Digenea</taxon>
        <taxon>Plagiorchiida</taxon>
        <taxon>Echinostomata</taxon>
        <taxon>Echinostomatoidea</taxon>
        <taxon>Fasciolidae</taxon>
        <taxon>Fasciola</taxon>
    </lineage>
</organism>
<evidence type="ECO:0000313" key="14">
    <source>
        <dbReference type="Proteomes" id="UP000230066"/>
    </source>
</evidence>
<feature type="transmembrane region" description="Helical" evidence="11">
    <location>
        <begin position="461"/>
        <end position="488"/>
    </location>
</feature>
<gene>
    <name evidence="13" type="ORF">D915_000649</name>
</gene>
<keyword evidence="14" id="KW-1185">Reference proteome</keyword>